<feature type="domain" description="DUF4015" evidence="3">
    <location>
        <begin position="105"/>
        <end position="275"/>
    </location>
</feature>
<evidence type="ECO:0000313" key="4">
    <source>
        <dbReference type="EMBL" id="MBC5786718.1"/>
    </source>
</evidence>
<gene>
    <name evidence="4" type="ORF">H8Z77_01575</name>
</gene>
<feature type="transmembrane region" description="Helical" evidence="2">
    <location>
        <begin position="27"/>
        <end position="49"/>
    </location>
</feature>
<protein>
    <recommendedName>
        <fullName evidence="3">DUF4015 domain-containing protein</fullName>
    </recommendedName>
</protein>
<sequence length="382" mass="41750">MSKPVKVKRYDKIYRGKGPSGGGFWKIFRWIIAFLLIVAIAFFIFSQFLGNQKNSTQTNSSSMDISSVDASSEISSEETSSSEPESESQATTRVSVELPENLLRDSAGLQSFLTQSKTQGYDSVIIPFKTEKGQVLYQTQVVAATQWGAVTQNPVNAQEIYTTVKNAGLTPIAQLSAFQDSTAANGSRDNAITYQGQPKTTWLQGNEKIRWLNPYKDSARAYIKDLAAELHTMGYEYVMLTNVQFPTAKDTRYDLFDNGVSKQDILKQFIREVNATGVKVILSYSWDAATGAGEMAYGGDPSTYGAAINAPVIDLSAYPSGLEQNGSVITDQTQIVQTVVTTIQANSGNSEVLPVLQADQNRDQLLSALSSINVKSHLDLQP</sequence>
<keyword evidence="2" id="KW-0472">Membrane</keyword>
<dbReference type="InterPro" id="IPR025275">
    <property type="entry name" value="DUF4015"/>
</dbReference>
<accession>A0ABR7INK5</accession>
<evidence type="ECO:0000313" key="5">
    <source>
        <dbReference type="Proteomes" id="UP000649151"/>
    </source>
</evidence>
<keyword evidence="5" id="KW-1185">Reference proteome</keyword>
<keyword evidence="2" id="KW-0812">Transmembrane</keyword>
<dbReference type="Proteomes" id="UP000649151">
    <property type="component" value="Unassembled WGS sequence"/>
</dbReference>
<dbReference type="RefSeq" id="WP_186995956.1">
    <property type="nucleotide sequence ID" value="NZ_JACOQK010000001.1"/>
</dbReference>
<feature type="region of interest" description="Disordered" evidence="1">
    <location>
        <begin position="55"/>
        <end position="94"/>
    </location>
</feature>
<feature type="compositionally biased region" description="Low complexity" evidence="1">
    <location>
        <begin position="55"/>
        <end position="83"/>
    </location>
</feature>
<dbReference type="Pfam" id="PF13200">
    <property type="entry name" value="DUF4015"/>
    <property type="match status" value="1"/>
</dbReference>
<reference evidence="4 5" key="1">
    <citation type="submission" date="2020-08" db="EMBL/GenBank/DDBJ databases">
        <title>Genome public.</title>
        <authorList>
            <person name="Liu C."/>
            <person name="Sun Q."/>
        </authorList>
    </citation>
    <scope>NUCLEOTIDE SEQUENCE [LARGE SCALE GENOMIC DNA]</scope>
    <source>
        <strain evidence="4 5">NSJ-27</strain>
    </source>
</reference>
<dbReference type="EMBL" id="JACOQK010000001">
    <property type="protein sequence ID" value="MBC5786718.1"/>
    <property type="molecule type" value="Genomic_DNA"/>
</dbReference>
<evidence type="ECO:0000259" key="3">
    <source>
        <dbReference type="Pfam" id="PF13200"/>
    </source>
</evidence>
<comment type="caution">
    <text evidence="4">The sequence shown here is derived from an EMBL/GenBank/DDBJ whole genome shotgun (WGS) entry which is preliminary data.</text>
</comment>
<name>A0ABR7INK5_9CLOT</name>
<organism evidence="4 5">
    <name type="scientific">Clostridium facile</name>
    <dbReference type="NCBI Taxonomy" id="2763035"/>
    <lineage>
        <taxon>Bacteria</taxon>
        <taxon>Bacillati</taxon>
        <taxon>Bacillota</taxon>
        <taxon>Clostridia</taxon>
        <taxon>Eubacteriales</taxon>
        <taxon>Clostridiaceae</taxon>
        <taxon>Clostridium</taxon>
    </lineage>
</organism>
<evidence type="ECO:0000256" key="1">
    <source>
        <dbReference type="SAM" id="MobiDB-lite"/>
    </source>
</evidence>
<proteinExistence type="predicted"/>
<keyword evidence="2" id="KW-1133">Transmembrane helix</keyword>
<evidence type="ECO:0000256" key="2">
    <source>
        <dbReference type="SAM" id="Phobius"/>
    </source>
</evidence>